<dbReference type="Pfam" id="PF16018">
    <property type="entry name" value="Anillin_N"/>
    <property type="match status" value="2"/>
</dbReference>
<dbReference type="AlphaFoldDB" id="A0A7N5KE69"/>
<dbReference type="FunFam" id="2.30.29.30:FF:000111">
    <property type="entry name" value="anillin isoform X1"/>
    <property type="match status" value="1"/>
</dbReference>
<reference evidence="8" key="2">
    <citation type="submission" date="2025-08" db="UniProtKB">
        <authorList>
            <consortium name="Ensembl"/>
        </authorList>
    </citation>
    <scope>IDENTIFICATION</scope>
</reference>
<feature type="region of interest" description="Disordered" evidence="6">
    <location>
        <begin position="537"/>
        <end position="565"/>
    </location>
</feature>
<feature type="region of interest" description="Disordered" evidence="6">
    <location>
        <begin position="308"/>
        <end position="405"/>
    </location>
</feature>
<dbReference type="GO" id="GO:0000281">
    <property type="term" value="P:mitotic cytokinesis"/>
    <property type="evidence" value="ECO:0007669"/>
    <property type="project" value="Ensembl"/>
</dbReference>
<accession>A0A7N5KE69</accession>
<dbReference type="InterPro" id="IPR031970">
    <property type="entry name" value="Anillin_N"/>
</dbReference>
<protein>
    <recommendedName>
        <fullName evidence="5">Anillin</fullName>
    </recommendedName>
</protein>
<reference evidence="8 9" key="1">
    <citation type="journal article" date="2010" name="Nature">
        <title>The sequence and de novo assembly of the giant panda genome.</title>
        <authorList>
            <person name="Li R."/>
            <person name="Fan W."/>
            <person name="Tian G."/>
            <person name="Zhu H."/>
            <person name="He L."/>
            <person name="Cai J."/>
            <person name="Huang Q."/>
            <person name="Cai Q."/>
            <person name="Li B."/>
            <person name="Bai Y."/>
            <person name="Zhang Z."/>
            <person name="Zhang Y."/>
            <person name="Wang W."/>
            <person name="Li J."/>
            <person name="Wei F."/>
            <person name="Li H."/>
            <person name="Jian M."/>
            <person name="Li J."/>
            <person name="Zhang Z."/>
            <person name="Nielsen R."/>
            <person name="Li D."/>
            <person name="Gu W."/>
            <person name="Yang Z."/>
            <person name="Xuan Z."/>
            <person name="Ryder O.A."/>
            <person name="Leung F.C."/>
            <person name="Zhou Y."/>
            <person name="Cao J."/>
            <person name="Sun X."/>
            <person name="Fu Y."/>
            <person name="Fang X."/>
            <person name="Guo X."/>
            <person name="Wang B."/>
            <person name="Hou R."/>
            <person name="Shen F."/>
            <person name="Mu B."/>
            <person name="Ni P."/>
            <person name="Lin R."/>
            <person name="Qian W."/>
            <person name="Wang G."/>
            <person name="Yu C."/>
            <person name="Nie W."/>
            <person name="Wang J."/>
            <person name="Wu Z."/>
            <person name="Liang H."/>
            <person name="Min J."/>
            <person name="Wu Q."/>
            <person name="Cheng S."/>
            <person name="Ruan J."/>
            <person name="Wang M."/>
            <person name="Shi Z."/>
            <person name="Wen M."/>
            <person name="Liu B."/>
            <person name="Ren X."/>
            <person name="Zheng H."/>
            <person name="Dong D."/>
            <person name="Cook K."/>
            <person name="Shan G."/>
            <person name="Zhang H."/>
            <person name="Kosiol C."/>
            <person name="Xie X."/>
            <person name="Lu Z."/>
            <person name="Zheng H."/>
            <person name="Li Y."/>
            <person name="Steiner C.C."/>
            <person name="Lam T.T."/>
            <person name="Lin S."/>
            <person name="Zhang Q."/>
            <person name="Li G."/>
            <person name="Tian J."/>
            <person name="Gong T."/>
            <person name="Liu H."/>
            <person name="Zhang D."/>
            <person name="Fang L."/>
            <person name="Ye C."/>
            <person name="Zhang J."/>
            <person name="Hu W."/>
            <person name="Xu A."/>
            <person name="Ren Y."/>
            <person name="Zhang G."/>
            <person name="Bruford M.W."/>
            <person name="Li Q."/>
            <person name="Ma L."/>
            <person name="Guo Y."/>
            <person name="An N."/>
            <person name="Hu Y."/>
            <person name="Zheng Y."/>
            <person name="Shi Y."/>
            <person name="Li Z."/>
            <person name="Liu Q."/>
            <person name="Chen Y."/>
            <person name="Zhao J."/>
            <person name="Qu N."/>
            <person name="Zhao S."/>
            <person name="Tian F."/>
            <person name="Wang X."/>
            <person name="Wang H."/>
            <person name="Xu L."/>
            <person name="Liu X."/>
            <person name="Vinar T."/>
            <person name="Wang Y."/>
            <person name="Lam T.W."/>
            <person name="Yiu S.M."/>
            <person name="Liu S."/>
            <person name="Zhang H."/>
            <person name="Li D."/>
            <person name="Huang Y."/>
            <person name="Wang X."/>
            <person name="Yang G."/>
            <person name="Jiang Z."/>
            <person name="Wang J."/>
            <person name="Qin N."/>
            <person name="Li L."/>
            <person name="Li J."/>
            <person name="Bolund L."/>
            <person name="Kristiansen K."/>
            <person name="Wong G.K."/>
            <person name="Olson M."/>
            <person name="Zhang X."/>
            <person name="Li S."/>
            <person name="Yang H."/>
            <person name="Wang J."/>
            <person name="Wang J."/>
        </authorList>
    </citation>
    <scope>NUCLEOTIDE SEQUENCE [LARGE SCALE GENOMIC DNA]</scope>
</reference>
<dbReference type="PANTHER" id="PTHR21538">
    <property type="entry name" value="ANILLIN/RHOTEKIN RTKN"/>
    <property type="match status" value="1"/>
</dbReference>
<gene>
    <name evidence="8" type="primary">ANLN</name>
</gene>
<dbReference type="GO" id="GO:0005826">
    <property type="term" value="C:actomyosin contractile ring"/>
    <property type="evidence" value="ECO:0007669"/>
    <property type="project" value="Ensembl"/>
</dbReference>
<dbReference type="Pfam" id="PF00169">
    <property type="entry name" value="PH"/>
    <property type="match status" value="1"/>
</dbReference>
<reference evidence="8" key="3">
    <citation type="submission" date="2025-09" db="UniProtKB">
        <authorList>
            <consortium name="Ensembl"/>
        </authorList>
    </citation>
    <scope>IDENTIFICATION</scope>
</reference>
<feature type="compositionally biased region" description="Pro residues" evidence="6">
    <location>
        <begin position="96"/>
        <end position="112"/>
    </location>
</feature>
<feature type="region of interest" description="Disordered" evidence="6">
    <location>
        <begin position="220"/>
        <end position="277"/>
    </location>
</feature>
<evidence type="ECO:0000259" key="7">
    <source>
        <dbReference type="PROSITE" id="PS50003"/>
    </source>
</evidence>
<dbReference type="SMART" id="SM00233">
    <property type="entry name" value="PH"/>
    <property type="match status" value="1"/>
</dbReference>
<dbReference type="Pfam" id="PF08174">
    <property type="entry name" value="Anillin"/>
    <property type="match status" value="1"/>
</dbReference>
<evidence type="ECO:0000256" key="6">
    <source>
        <dbReference type="SAM" id="MobiDB-lite"/>
    </source>
</evidence>
<dbReference type="InterPro" id="IPR037840">
    <property type="entry name" value="PH_Anillin"/>
</dbReference>
<evidence type="ECO:0000256" key="5">
    <source>
        <dbReference type="ARBA" id="ARBA00071355"/>
    </source>
</evidence>
<dbReference type="SUPFAM" id="SSF50729">
    <property type="entry name" value="PH domain-like"/>
    <property type="match status" value="1"/>
</dbReference>
<dbReference type="InterPro" id="IPR001849">
    <property type="entry name" value="PH_domain"/>
</dbReference>
<dbReference type="GO" id="GO:0031106">
    <property type="term" value="P:septin ring organization"/>
    <property type="evidence" value="ECO:0007669"/>
    <property type="project" value="TreeGrafter"/>
</dbReference>
<feature type="compositionally biased region" description="Basic and acidic residues" evidence="6">
    <location>
        <begin position="376"/>
        <end position="389"/>
    </location>
</feature>
<name>A0A7N5KE69_AILME</name>
<dbReference type="Ensembl" id="ENSAMET00000025818.1">
    <property type="protein sequence ID" value="ENSAMEP00000038861.1"/>
    <property type="gene ID" value="ENSAMEG00000001532.2"/>
</dbReference>
<dbReference type="Gene3D" id="2.30.29.30">
    <property type="entry name" value="Pleckstrin-homology domain (PH domain)/Phosphotyrosine-binding domain (PTB)"/>
    <property type="match status" value="1"/>
</dbReference>
<evidence type="ECO:0000256" key="3">
    <source>
        <dbReference type="ARBA" id="ARBA00057106"/>
    </source>
</evidence>
<dbReference type="GO" id="GO:0032059">
    <property type="term" value="C:bleb"/>
    <property type="evidence" value="ECO:0007669"/>
    <property type="project" value="UniProtKB-SubCell"/>
</dbReference>
<dbReference type="CDD" id="cd01263">
    <property type="entry name" value="PH_anillin"/>
    <property type="match status" value="1"/>
</dbReference>
<dbReference type="RefSeq" id="XP_034526340.1">
    <property type="nucleotide sequence ID" value="XM_034670449.1"/>
</dbReference>
<evidence type="ECO:0000256" key="4">
    <source>
        <dbReference type="ARBA" id="ARBA00065617"/>
    </source>
</evidence>
<feature type="compositionally biased region" description="Basic and acidic residues" evidence="6">
    <location>
        <begin position="454"/>
        <end position="470"/>
    </location>
</feature>
<feature type="compositionally biased region" description="Basic and acidic residues" evidence="6">
    <location>
        <begin position="629"/>
        <end position="642"/>
    </location>
</feature>
<dbReference type="GO" id="GO:0000915">
    <property type="term" value="P:actomyosin contractile ring assembly"/>
    <property type="evidence" value="ECO:0007669"/>
    <property type="project" value="TreeGrafter"/>
</dbReference>
<comment type="subcellular location">
    <subcellularLocation>
        <location evidence="2">Cell projection</location>
        <location evidence="2">Bleb</location>
    </subcellularLocation>
</comment>
<evidence type="ECO:0000313" key="8">
    <source>
        <dbReference type="Ensembl" id="ENSAMEP00000038861.1"/>
    </source>
</evidence>
<dbReference type="GO" id="GO:0030496">
    <property type="term" value="C:midbody"/>
    <property type="evidence" value="ECO:0007669"/>
    <property type="project" value="Ensembl"/>
</dbReference>
<evidence type="ECO:0000256" key="1">
    <source>
        <dbReference type="ARBA" id="ARBA00023054"/>
    </source>
</evidence>
<dbReference type="PROSITE" id="PS50003">
    <property type="entry name" value="PH_DOMAIN"/>
    <property type="match status" value="1"/>
</dbReference>
<feature type="compositionally biased region" description="Basic and acidic residues" evidence="6">
    <location>
        <begin position="149"/>
        <end position="159"/>
    </location>
</feature>
<feature type="compositionally biased region" description="Basic and acidic residues" evidence="6">
    <location>
        <begin position="652"/>
        <end position="662"/>
    </location>
</feature>
<keyword evidence="9" id="KW-1185">Reference proteome</keyword>
<feature type="compositionally biased region" description="Polar residues" evidence="6">
    <location>
        <begin position="497"/>
        <end position="510"/>
    </location>
</feature>
<dbReference type="CTD" id="54443"/>
<dbReference type="GeneTree" id="ENSGT00390000008749"/>
<feature type="region of interest" description="Disordered" evidence="6">
    <location>
        <begin position="451"/>
        <end position="514"/>
    </location>
</feature>
<dbReference type="GO" id="GO:0090521">
    <property type="term" value="P:podocyte cell migration"/>
    <property type="evidence" value="ECO:0007669"/>
    <property type="project" value="Ensembl"/>
</dbReference>
<comment type="subunit">
    <text evidence="4">Interacts with F-actin. Interacts with CD2AP. May interact with RHOA. Interacts with FZR1/CDH1 during mitotic exit.</text>
</comment>
<proteinExistence type="predicted"/>
<dbReference type="InterPro" id="IPR051364">
    <property type="entry name" value="Cytokinesis/Rho-signaling"/>
</dbReference>
<feature type="compositionally biased region" description="Basic and acidic residues" evidence="6">
    <location>
        <begin position="1"/>
        <end position="25"/>
    </location>
</feature>
<feature type="compositionally biased region" description="Basic and acidic residues" evidence="6">
    <location>
        <begin position="537"/>
        <end position="554"/>
    </location>
</feature>
<dbReference type="InterPro" id="IPR012966">
    <property type="entry name" value="AHD"/>
</dbReference>
<feature type="compositionally biased region" description="Basic and acidic residues" evidence="6">
    <location>
        <begin position="328"/>
        <end position="337"/>
    </location>
</feature>
<evidence type="ECO:0000313" key="9">
    <source>
        <dbReference type="Proteomes" id="UP000008912"/>
    </source>
</evidence>
<feature type="compositionally biased region" description="Basic and acidic residues" evidence="6">
    <location>
        <begin position="346"/>
        <end position="365"/>
    </location>
</feature>
<keyword evidence="1" id="KW-0175">Coiled coil</keyword>
<feature type="domain" description="PH" evidence="7">
    <location>
        <begin position="1001"/>
        <end position="1125"/>
    </location>
</feature>
<dbReference type="GO" id="GO:0003779">
    <property type="term" value="F:actin binding"/>
    <property type="evidence" value="ECO:0007669"/>
    <property type="project" value="Ensembl"/>
</dbReference>
<sequence length="1142" mass="126009">MDPFTEKLLERTRARRENLQRKMAERPTAAARSVTHAKRAREPLSEASNQQQPLPGSEEKSCTKPSPSKKRCSDATEVEASNLENEKPVEAASAKPCPPSPPPPQAQPPAPAPASDAEAVPAPVPGARRGLNSRLEAAEGSSVKTRMRKLAEQRRRWDNNDLTDDTPESSLIAPMPSEERAASPPKPAPSDASATPVGRRGRLANLAATICSWEDDVNYSSAKQNSAQEQPGTTCLSKFSSASGASARINSSSVQQEATCCSQRNGEASLSKAPSSSAVGVSLNNAAISSSVKAASSPVKSSTISITDAKNCEGQNPELLQKTPVDPLKTEVSKPIEKSTVSQTVRPKEELNREVCRQSQSKDKSATSGGVGIKPFLERFGERCQEHSKQSPARSTPHRTPVITPNTRAIQERLFKQNTSSSTTHLAQQLKQEREKELACLRGRYDKGNLWSAEKGENSRSKQVDTKQEIHCQNTPLKKHPAVSKTPSLPVSEKVTENQTPGKPSRTEPTGFTECEMTKSSPLKITLFLEEDKSLKVTSDPKVKQQTEVVRETEMSVDDDDDINSSKVINDIFSDVLVEGELDVEKSEEEMDQEEQEDALNISSMSLLAPLAQTVGVVSPESLVSSPRLELKDASVSDESPKPGKFQRTRVPRAESGDSIGSEDRDLLYSIDAYRSQRFKETERPSIKQVIVRKEDVTSKLDEKKNAFPGQVNIKQKMQELNNEINLQQTVIYQASQALNCCVDEDHGKGSLEEAEAERLLLIATEKRALLIDELNKLKNEGPQRKNKTAPIAASEFVPSKGSVTLSEIRLPLKADFVCGTVQKPDAANYYFLIILKAGAENMVATPLACTSNSLNGDALTFTTTFTLQDVSNDFEINIEVYSLVQKKDLSGPDKKKKAYKSKAITPKRLLTSITTKSSLHSSVMASPGGLNAVRTSNFALVGSYTLSLASVGNTKFALDKINYDVKERELLGYMFQEKVPFLSPLEGHIYLKIKCQVNSSVEERGFLTIFEDVSGFGAWHRRWCVLSGNCISYWTYPDDEKRKNPIGRINLANCTSHQIEPANREFCARRNTFELITVRPQREDDRETLVSQCRDTLCVTKNWLSADTKEERDLWMQKLNQILVDIRLWQPDACYKPIGKP</sequence>
<comment type="function">
    <text evidence="3">Required for cytokinesis. Essential for the structural integrity of the cleavage furrow and for completion of cleavage furrow ingression. Plays a role in bleb assembly during metaphase and anaphase of mitosis. May play a significant role in podocyte cell migration.</text>
</comment>
<dbReference type="InterPro" id="IPR011993">
    <property type="entry name" value="PH-like_dom_sf"/>
</dbReference>
<feature type="region of interest" description="Disordered" evidence="6">
    <location>
        <begin position="627"/>
        <end position="662"/>
    </location>
</feature>
<dbReference type="InParanoid" id="A0A7N5KE69"/>
<dbReference type="GO" id="GO:0005654">
    <property type="term" value="C:nucleoplasm"/>
    <property type="evidence" value="ECO:0007669"/>
    <property type="project" value="Ensembl"/>
</dbReference>
<evidence type="ECO:0000256" key="2">
    <source>
        <dbReference type="ARBA" id="ARBA00043945"/>
    </source>
</evidence>
<dbReference type="Proteomes" id="UP000008912">
    <property type="component" value="Unassembled WGS sequence"/>
</dbReference>
<dbReference type="GO" id="GO:1904172">
    <property type="term" value="P:positive regulation of bleb assembly"/>
    <property type="evidence" value="ECO:0007669"/>
    <property type="project" value="Ensembl"/>
</dbReference>
<feature type="region of interest" description="Disordered" evidence="6">
    <location>
        <begin position="1"/>
        <end position="200"/>
    </location>
</feature>
<dbReference type="OrthoDB" id="5915976at2759"/>
<dbReference type="PANTHER" id="PTHR21538:SF27">
    <property type="entry name" value="ANILLIN"/>
    <property type="match status" value="1"/>
</dbReference>
<dbReference type="GeneID" id="100469164"/>
<organism evidence="8 9">
    <name type="scientific">Ailuropoda melanoleuca</name>
    <name type="common">Giant panda</name>
    <dbReference type="NCBI Taxonomy" id="9646"/>
    <lineage>
        <taxon>Eukaryota</taxon>
        <taxon>Metazoa</taxon>
        <taxon>Chordata</taxon>
        <taxon>Craniata</taxon>
        <taxon>Vertebrata</taxon>
        <taxon>Euteleostomi</taxon>
        <taxon>Mammalia</taxon>
        <taxon>Eutheria</taxon>
        <taxon>Laurasiatheria</taxon>
        <taxon>Carnivora</taxon>
        <taxon>Caniformia</taxon>
        <taxon>Ursidae</taxon>
        <taxon>Ailuropoda</taxon>
    </lineage>
</organism>